<gene>
    <name evidence="2" type="ORF">B0H63DRAFT_450549</name>
</gene>
<dbReference type="EMBL" id="JAULSW010000005">
    <property type="protein sequence ID" value="KAK3381183.1"/>
    <property type="molecule type" value="Genomic_DNA"/>
</dbReference>
<dbReference type="Proteomes" id="UP001285441">
    <property type="component" value="Unassembled WGS sequence"/>
</dbReference>
<evidence type="ECO:0000313" key="3">
    <source>
        <dbReference type="Proteomes" id="UP001285441"/>
    </source>
</evidence>
<reference evidence="2" key="2">
    <citation type="submission" date="2023-06" db="EMBL/GenBank/DDBJ databases">
        <authorList>
            <consortium name="Lawrence Berkeley National Laboratory"/>
            <person name="Haridas S."/>
            <person name="Hensen N."/>
            <person name="Bonometti L."/>
            <person name="Westerberg I."/>
            <person name="Brannstrom I.O."/>
            <person name="Guillou S."/>
            <person name="Cros-Aarteil S."/>
            <person name="Calhoun S."/>
            <person name="Kuo A."/>
            <person name="Mondo S."/>
            <person name="Pangilinan J."/>
            <person name="Riley R."/>
            <person name="LaButti K."/>
            <person name="Andreopoulos B."/>
            <person name="Lipzen A."/>
            <person name="Chen C."/>
            <person name="Yanf M."/>
            <person name="Daum C."/>
            <person name="Ng V."/>
            <person name="Clum A."/>
            <person name="Steindorff A."/>
            <person name="Ohm R."/>
            <person name="Martin F."/>
            <person name="Silar P."/>
            <person name="Natvig D."/>
            <person name="Lalanne C."/>
            <person name="Gautier V."/>
            <person name="Ament-velasquez S.L."/>
            <person name="Kruys A."/>
            <person name="Hutchinson M.I."/>
            <person name="Powell A.J."/>
            <person name="Barry K."/>
            <person name="Miller A.N."/>
            <person name="Grigoriev I.V."/>
            <person name="Debuchy R."/>
            <person name="Gladieux P."/>
            <person name="Thoren M.H."/>
            <person name="Johannesson H."/>
        </authorList>
    </citation>
    <scope>NUCLEOTIDE SEQUENCE</scope>
    <source>
        <strain evidence="2">CBS 232.78</strain>
    </source>
</reference>
<evidence type="ECO:0000256" key="1">
    <source>
        <dbReference type="SAM" id="MobiDB-lite"/>
    </source>
</evidence>
<proteinExistence type="predicted"/>
<dbReference type="AlphaFoldDB" id="A0AAE0NGM1"/>
<sequence>MCPVSRLASDDSANDWSSGDEPQRQLHNAASSARQPVRSARLSQRSELRPARNTLPNEELAPKVADIVQSTGKSYRADATTNVISVNDRSERDITNHFKELQIDWPVVERQLQSWSHLLRIVRTAGRGATATQLAEREVRLNAEQVVSGAPDVWRQVYTIFRCVEPPCNRGPYCWQDPDSKKHYKLMGHHLRNLAKSTSGYSFMPRTNSIWTPTLANPYLIRTILDPA</sequence>
<protein>
    <submittedName>
        <fullName evidence="2">Uncharacterized protein</fullName>
    </submittedName>
</protein>
<evidence type="ECO:0000313" key="2">
    <source>
        <dbReference type="EMBL" id="KAK3381183.1"/>
    </source>
</evidence>
<accession>A0AAE0NGM1</accession>
<feature type="region of interest" description="Disordered" evidence="1">
    <location>
        <begin position="1"/>
        <end position="58"/>
    </location>
</feature>
<reference evidence="2" key="1">
    <citation type="journal article" date="2023" name="Mol. Phylogenet. Evol.">
        <title>Genome-scale phylogeny and comparative genomics of the fungal order Sordariales.</title>
        <authorList>
            <person name="Hensen N."/>
            <person name="Bonometti L."/>
            <person name="Westerberg I."/>
            <person name="Brannstrom I.O."/>
            <person name="Guillou S."/>
            <person name="Cros-Aarteil S."/>
            <person name="Calhoun S."/>
            <person name="Haridas S."/>
            <person name="Kuo A."/>
            <person name="Mondo S."/>
            <person name="Pangilinan J."/>
            <person name="Riley R."/>
            <person name="LaButti K."/>
            <person name="Andreopoulos B."/>
            <person name="Lipzen A."/>
            <person name="Chen C."/>
            <person name="Yan M."/>
            <person name="Daum C."/>
            <person name="Ng V."/>
            <person name="Clum A."/>
            <person name="Steindorff A."/>
            <person name="Ohm R.A."/>
            <person name="Martin F."/>
            <person name="Silar P."/>
            <person name="Natvig D.O."/>
            <person name="Lalanne C."/>
            <person name="Gautier V."/>
            <person name="Ament-Velasquez S.L."/>
            <person name="Kruys A."/>
            <person name="Hutchinson M.I."/>
            <person name="Powell A.J."/>
            <person name="Barry K."/>
            <person name="Miller A.N."/>
            <person name="Grigoriev I.V."/>
            <person name="Debuchy R."/>
            <person name="Gladieux P."/>
            <person name="Hiltunen Thoren M."/>
            <person name="Johannesson H."/>
        </authorList>
    </citation>
    <scope>NUCLEOTIDE SEQUENCE</scope>
    <source>
        <strain evidence="2">CBS 232.78</strain>
    </source>
</reference>
<feature type="compositionally biased region" description="Polar residues" evidence="1">
    <location>
        <begin position="25"/>
        <end position="34"/>
    </location>
</feature>
<organism evidence="2 3">
    <name type="scientific">Podospora didyma</name>
    <dbReference type="NCBI Taxonomy" id="330526"/>
    <lineage>
        <taxon>Eukaryota</taxon>
        <taxon>Fungi</taxon>
        <taxon>Dikarya</taxon>
        <taxon>Ascomycota</taxon>
        <taxon>Pezizomycotina</taxon>
        <taxon>Sordariomycetes</taxon>
        <taxon>Sordariomycetidae</taxon>
        <taxon>Sordariales</taxon>
        <taxon>Podosporaceae</taxon>
        <taxon>Podospora</taxon>
    </lineage>
</organism>
<comment type="caution">
    <text evidence="2">The sequence shown here is derived from an EMBL/GenBank/DDBJ whole genome shotgun (WGS) entry which is preliminary data.</text>
</comment>
<name>A0AAE0NGM1_9PEZI</name>
<keyword evidence="3" id="KW-1185">Reference proteome</keyword>